<dbReference type="OrthoDB" id="118729at2"/>
<dbReference type="EMBL" id="WTYW01000001">
    <property type="protein sequence ID" value="MXO85261.1"/>
    <property type="molecule type" value="Genomic_DNA"/>
</dbReference>
<dbReference type="AlphaFoldDB" id="A0A844Z9J7"/>
<feature type="transmembrane region" description="Helical" evidence="1">
    <location>
        <begin position="54"/>
        <end position="73"/>
    </location>
</feature>
<accession>A0A844Z9J7</accession>
<reference evidence="3 4" key="1">
    <citation type="submission" date="2019-12" db="EMBL/GenBank/DDBJ databases">
        <title>Genomic-based taxomic classification of the family Erythrobacteraceae.</title>
        <authorList>
            <person name="Xu L."/>
        </authorList>
    </citation>
    <scope>NUCLEOTIDE SEQUENCE [LARGE SCALE GENOMIC DNA]</scope>
    <source>
        <strain evidence="3 4">MCCC 1A09962</strain>
    </source>
</reference>
<keyword evidence="1" id="KW-0812">Transmembrane</keyword>
<feature type="transmembrane region" description="Helical" evidence="1">
    <location>
        <begin position="126"/>
        <end position="145"/>
    </location>
</feature>
<dbReference type="GO" id="GO:0080120">
    <property type="term" value="P:CAAX-box protein maturation"/>
    <property type="evidence" value="ECO:0007669"/>
    <property type="project" value="UniProtKB-ARBA"/>
</dbReference>
<dbReference type="Pfam" id="PF02517">
    <property type="entry name" value="Rce1-like"/>
    <property type="match status" value="1"/>
</dbReference>
<keyword evidence="4" id="KW-1185">Reference proteome</keyword>
<dbReference type="Proteomes" id="UP000433104">
    <property type="component" value="Unassembled WGS sequence"/>
</dbReference>
<proteinExistence type="predicted"/>
<keyword evidence="3" id="KW-0378">Hydrolase</keyword>
<feature type="transmembrane region" description="Helical" evidence="1">
    <location>
        <begin position="15"/>
        <end position="34"/>
    </location>
</feature>
<evidence type="ECO:0000313" key="4">
    <source>
        <dbReference type="Proteomes" id="UP000433104"/>
    </source>
</evidence>
<evidence type="ECO:0000313" key="3">
    <source>
        <dbReference type="EMBL" id="MXO85261.1"/>
    </source>
</evidence>
<feature type="transmembrane region" description="Helical" evidence="1">
    <location>
        <begin position="151"/>
        <end position="184"/>
    </location>
</feature>
<keyword evidence="1" id="KW-0472">Membrane</keyword>
<dbReference type="GO" id="GO:0008237">
    <property type="term" value="F:metallopeptidase activity"/>
    <property type="evidence" value="ECO:0007669"/>
    <property type="project" value="UniProtKB-KW"/>
</dbReference>
<dbReference type="InterPro" id="IPR003675">
    <property type="entry name" value="Rce1/LyrA-like_dom"/>
</dbReference>
<evidence type="ECO:0000259" key="2">
    <source>
        <dbReference type="Pfam" id="PF02517"/>
    </source>
</evidence>
<gene>
    <name evidence="3" type="ORF">GRI38_04390</name>
</gene>
<dbReference type="RefSeq" id="WP_160681676.1">
    <property type="nucleotide sequence ID" value="NZ_WTYW01000001.1"/>
</dbReference>
<keyword evidence="1" id="KW-1133">Transmembrane helix</keyword>
<keyword evidence="3" id="KW-0645">Protease</keyword>
<name>A0A844Z9J7_9SPHN</name>
<evidence type="ECO:0000256" key="1">
    <source>
        <dbReference type="SAM" id="Phobius"/>
    </source>
</evidence>
<protein>
    <submittedName>
        <fullName evidence="3">CPBP family intramembrane metalloprotease</fullName>
    </submittedName>
</protein>
<feature type="domain" description="CAAX prenyl protease 2/Lysostaphin resistance protein A-like" evidence="2">
    <location>
        <begin position="99"/>
        <end position="183"/>
    </location>
</feature>
<sequence length="209" mass="22740">MSDKKNMADMSEGRVVLLLGVQGTLFTLLGLGLWHVTGRPLDEFARLSPTNLALGALLGVFFITLGVATLRLFPRFSRRMMDLQRDTYAFLANSFSNRAVVFVSIFAGVGEEALFRAGLQTIASDYLGAAGGILLSSALFTLLHMSKPAIAVILFAISIIFGVAFWFTGSFVVVATAHVLYDIFAVRYLRDMMQPTVTAEEAAMVQDEA</sequence>
<dbReference type="GO" id="GO:0004175">
    <property type="term" value="F:endopeptidase activity"/>
    <property type="evidence" value="ECO:0007669"/>
    <property type="project" value="UniProtKB-ARBA"/>
</dbReference>
<organism evidence="3 4">
    <name type="scientific">Parapontixanthobacter aurantiacus</name>
    <dbReference type="NCBI Taxonomy" id="1463599"/>
    <lineage>
        <taxon>Bacteria</taxon>
        <taxon>Pseudomonadati</taxon>
        <taxon>Pseudomonadota</taxon>
        <taxon>Alphaproteobacteria</taxon>
        <taxon>Sphingomonadales</taxon>
        <taxon>Erythrobacteraceae</taxon>
        <taxon>Parapontixanthobacter</taxon>
    </lineage>
</organism>
<comment type="caution">
    <text evidence="3">The sequence shown here is derived from an EMBL/GenBank/DDBJ whole genome shotgun (WGS) entry which is preliminary data.</text>
</comment>
<keyword evidence="3" id="KW-0482">Metalloprotease</keyword>
<dbReference type="GO" id="GO:0006508">
    <property type="term" value="P:proteolysis"/>
    <property type="evidence" value="ECO:0007669"/>
    <property type="project" value="UniProtKB-KW"/>
</dbReference>